<dbReference type="PROSITE" id="PS51257">
    <property type="entry name" value="PROKAR_LIPOPROTEIN"/>
    <property type="match status" value="1"/>
</dbReference>
<keyword evidence="2" id="KW-1185">Reference proteome</keyword>
<name>A0A1S1HM61_PROST</name>
<accession>A0A1S1HM61</accession>
<evidence type="ECO:0008006" key="3">
    <source>
        <dbReference type="Google" id="ProtNLM"/>
    </source>
</evidence>
<reference evidence="1 2" key="1">
    <citation type="submission" date="2016-03" db="EMBL/GenBank/DDBJ databases">
        <title>Genome sequence of Providencia stuartii strain, isolated from the salivary glands of larval Lucilia sericata.</title>
        <authorList>
            <person name="Yuan Y."/>
            <person name="Zhang Y."/>
            <person name="Fu S."/>
            <person name="Crippen T.L."/>
            <person name="Visi D."/>
            <person name="Benbow M.E."/>
            <person name="Allen M."/>
            <person name="Tomberlin J.K."/>
            <person name="Sze S.-H."/>
            <person name="Tarone A.M."/>
        </authorList>
    </citation>
    <scope>NUCLEOTIDE SEQUENCE [LARGE SCALE GENOMIC DNA]</scope>
    <source>
        <strain evidence="1 2">Crippen</strain>
    </source>
</reference>
<dbReference type="AlphaFoldDB" id="A0A1S1HM61"/>
<protein>
    <recommendedName>
        <fullName evidence="3">Lipoprotein</fullName>
    </recommendedName>
</protein>
<gene>
    <name evidence="1" type="ORF">A3Q29_07045</name>
</gene>
<proteinExistence type="predicted"/>
<dbReference type="Proteomes" id="UP000179588">
    <property type="component" value="Unassembled WGS sequence"/>
</dbReference>
<evidence type="ECO:0000313" key="2">
    <source>
        <dbReference type="Proteomes" id="UP000179588"/>
    </source>
</evidence>
<dbReference type="EMBL" id="LVIE01000190">
    <property type="protein sequence ID" value="OHT23178.1"/>
    <property type="molecule type" value="Genomic_DNA"/>
</dbReference>
<organism evidence="1 2">
    <name type="scientific">Providencia stuartii</name>
    <dbReference type="NCBI Taxonomy" id="588"/>
    <lineage>
        <taxon>Bacteria</taxon>
        <taxon>Pseudomonadati</taxon>
        <taxon>Pseudomonadota</taxon>
        <taxon>Gammaproteobacteria</taxon>
        <taxon>Enterobacterales</taxon>
        <taxon>Morganellaceae</taxon>
        <taxon>Providencia</taxon>
    </lineage>
</organism>
<comment type="caution">
    <text evidence="1">The sequence shown here is derived from an EMBL/GenBank/DDBJ whole genome shotgun (WGS) entry which is preliminary data.</text>
</comment>
<evidence type="ECO:0000313" key="1">
    <source>
        <dbReference type="EMBL" id="OHT23178.1"/>
    </source>
</evidence>
<sequence>MKRILLVAALLALAGCEGEQNKFDGTYSCKVSNSLNNKSIDSKSDYVFPVDVTEAKLTFKAPTMTIHGMKNGDYVSHEMKEIKNDNKVSFIYQNDGILETFTPDGGAAIAIDGTGNVKATTQALFDCVKN</sequence>